<evidence type="ECO:0000313" key="1">
    <source>
        <dbReference type="EMBL" id="MPC53347.1"/>
    </source>
</evidence>
<dbReference type="AlphaFoldDB" id="A0A5B7G712"/>
<organism evidence="1 2">
    <name type="scientific">Portunus trituberculatus</name>
    <name type="common">Swimming crab</name>
    <name type="synonym">Neptunus trituberculatus</name>
    <dbReference type="NCBI Taxonomy" id="210409"/>
    <lineage>
        <taxon>Eukaryota</taxon>
        <taxon>Metazoa</taxon>
        <taxon>Ecdysozoa</taxon>
        <taxon>Arthropoda</taxon>
        <taxon>Crustacea</taxon>
        <taxon>Multicrustacea</taxon>
        <taxon>Malacostraca</taxon>
        <taxon>Eumalacostraca</taxon>
        <taxon>Eucarida</taxon>
        <taxon>Decapoda</taxon>
        <taxon>Pleocyemata</taxon>
        <taxon>Brachyura</taxon>
        <taxon>Eubrachyura</taxon>
        <taxon>Portunoidea</taxon>
        <taxon>Portunidae</taxon>
        <taxon>Portuninae</taxon>
        <taxon>Portunus</taxon>
    </lineage>
</organism>
<comment type="caution">
    <text evidence="1">The sequence shown here is derived from an EMBL/GenBank/DDBJ whole genome shotgun (WGS) entry which is preliminary data.</text>
</comment>
<proteinExistence type="predicted"/>
<name>A0A5B7G712_PORTR</name>
<protein>
    <submittedName>
        <fullName evidence="1">Uncharacterized protein</fullName>
    </submittedName>
</protein>
<gene>
    <name evidence="1" type="ORF">E2C01_047236</name>
</gene>
<keyword evidence="2" id="KW-1185">Reference proteome</keyword>
<evidence type="ECO:0000313" key="2">
    <source>
        <dbReference type="Proteomes" id="UP000324222"/>
    </source>
</evidence>
<dbReference type="EMBL" id="VSRR010011553">
    <property type="protein sequence ID" value="MPC53347.1"/>
    <property type="molecule type" value="Genomic_DNA"/>
</dbReference>
<sequence>MTTWGLTVSAQKSAIMCFTLKSSPAPPTITLCGEAVNYIPHTPSWGCGWMAPECPGPDTLSTSALPATNK</sequence>
<accession>A0A5B7G712</accession>
<dbReference type="Proteomes" id="UP000324222">
    <property type="component" value="Unassembled WGS sequence"/>
</dbReference>
<reference evidence="1 2" key="1">
    <citation type="submission" date="2019-05" db="EMBL/GenBank/DDBJ databases">
        <title>Another draft genome of Portunus trituberculatus and its Hox gene families provides insights of decapod evolution.</title>
        <authorList>
            <person name="Jeong J.-H."/>
            <person name="Song I."/>
            <person name="Kim S."/>
            <person name="Choi T."/>
            <person name="Kim D."/>
            <person name="Ryu S."/>
            <person name="Kim W."/>
        </authorList>
    </citation>
    <scope>NUCLEOTIDE SEQUENCE [LARGE SCALE GENOMIC DNA]</scope>
    <source>
        <tissue evidence="1">Muscle</tissue>
    </source>
</reference>